<dbReference type="SUPFAM" id="SSF48452">
    <property type="entry name" value="TPR-like"/>
    <property type="match status" value="2"/>
</dbReference>
<evidence type="ECO:0000313" key="4">
    <source>
        <dbReference type="EMBL" id="VYU26500.1"/>
    </source>
</evidence>
<dbReference type="Pfam" id="PF14559">
    <property type="entry name" value="TPR_19"/>
    <property type="match status" value="1"/>
</dbReference>
<keyword evidence="2 3" id="KW-0802">TPR repeat</keyword>
<keyword evidence="1" id="KW-0677">Repeat</keyword>
<dbReference type="InterPro" id="IPR011990">
    <property type="entry name" value="TPR-like_helical_dom_sf"/>
</dbReference>
<sequence>MWSACFTSCATGEKTQGISAEAQRRFDYYYAEAVKSKLAGRYDDSFELYKHCLDIKPDAAEALYNLGLYYLGMDDSARCASHLSRAVALEPDNIYYKEALASFYLRNRDDVKAVPVLEDMVRCNPTRSDVLAQLVNMYMDREQYREAISALDRIETLEGKNLSISMEKFRLYRELKEDDQAFAELESLARENPNDLAYRVLIGDQYLLLQQPDKALAVYEEVRKQEPGNQALRMSMLDYYKQTGQDSLYQTQLDAILYGKETDERARVMLMRNYIVDQENAHADSTLVLAVFDRIFDSVPETVDMLTLYASYLQMKHINDQLEPALERILKLEPDNQVALYQLVQLAVHANDYPKVADICTRAIMHYPEQLPYYFYLGFSYYQLERQDKALDVFRKGVRQIKPDTDHGIVADMYSIMGDLYYSNGLKDSAFIAYDSCLVYNPENVGCLNNYAYYLSLEKKDLDKAEEMSHRTIVAEPGNKTYIDTYAWILFIKGKYAEAKLYMDRVLVGDIEKDEEVSGGVLEHAGDIYAQCGDMEGALKYWKMAQEKGGDVSQLLKKKIQLKKYIEE</sequence>
<dbReference type="PANTHER" id="PTHR44943:SF8">
    <property type="entry name" value="TPR REPEAT-CONTAINING PROTEIN MJ0263"/>
    <property type="match status" value="1"/>
</dbReference>
<feature type="repeat" description="TPR" evidence="3">
    <location>
        <begin position="60"/>
        <end position="93"/>
    </location>
</feature>
<dbReference type="Gene3D" id="1.25.40.10">
    <property type="entry name" value="Tetratricopeptide repeat domain"/>
    <property type="match status" value="3"/>
</dbReference>
<name>A0A6N3DC58_9BACT</name>
<gene>
    <name evidence="4" type="ORF">PCLFYP37_02348</name>
</gene>
<proteinExistence type="predicted"/>
<evidence type="ECO:0000256" key="3">
    <source>
        <dbReference type="PROSITE-ProRule" id="PRU00339"/>
    </source>
</evidence>
<organism evidence="4">
    <name type="scientific">Paraprevotella clara</name>
    <dbReference type="NCBI Taxonomy" id="454154"/>
    <lineage>
        <taxon>Bacteria</taxon>
        <taxon>Pseudomonadati</taxon>
        <taxon>Bacteroidota</taxon>
        <taxon>Bacteroidia</taxon>
        <taxon>Bacteroidales</taxon>
        <taxon>Prevotellaceae</taxon>
        <taxon>Paraprevotella</taxon>
    </lineage>
</organism>
<protein>
    <submittedName>
        <fullName evidence="4">Photosystem I assembly protein Ycf3</fullName>
    </submittedName>
</protein>
<accession>A0A6N3DC58</accession>
<evidence type="ECO:0000256" key="1">
    <source>
        <dbReference type="ARBA" id="ARBA00022737"/>
    </source>
</evidence>
<dbReference type="EMBL" id="CACRUT010000015">
    <property type="protein sequence ID" value="VYU26500.1"/>
    <property type="molecule type" value="Genomic_DNA"/>
</dbReference>
<evidence type="ECO:0000256" key="2">
    <source>
        <dbReference type="ARBA" id="ARBA00022803"/>
    </source>
</evidence>
<dbReference type="InterPro" id="IPR019734">
    <property type="entry name" value="TPR_rpt"/>
</dbReference>
<dbReference type="InterPro" id="IPR051685">
    <property type="entry name" value="Ycf3/AcsC/BcsC/TPR_MFPF"/>
</dbReference>
<dbReference type="AlphaFoldDB" id="A0A6N3DC58"/>
<dbReference type="SMART" id="SM00028">
    <property type="entry name" value="TPR"/>
    <property type="match status" value="7"/>
</dbReference>
<dbReference type="PROSITE" id="PS50005">
    <property type="entry name" value="TPR"/>
    <property type="match status" value="2"/>
</dbReference>
<dbReference type="PANTHER" id="PTHR44943">
    <property type="entry name" value="CELLULOSE SYNTHASE OPERON PROTEIN C"/>
    <property type="match status" value="1"/>
</dbReference>
<feature type="repeat" description="TPR" evidence="3">
    <location>
        <begin position="411"/>
        <end position="444"/>
    </location>
</feature>
<reference evidence="4" key="1">
    <citation type="submission" date="2019-11" db="EMBL/GenBank/DDBJ databases">
        <authorList>
            <person name="Feng L."/>
        </authorList>
    </citation>
    <scope>NUCLEOTIDE SEQUENCE</scope>
    <source>
        <strain evidence="4">PclaraLFYP37</strain>
    </source>
</reference>